<comment type="caution">
    <text evidence="19">The sequence shown here is derived from an EMBL/GenBank/DDBJ whole genome shotgun (WGS) entry which is preliminary data.</text>
</comment>
<dbReference type="InterPro" id="IPR050103">
    <property type="entry name" value="Class-III_PLP-dep_AT"/>
</dbReference>
<dbReference type="InterPro" id="IPR015422">
    <property type="entry name" value="PyrdxlP-dep_Trfase_small"/>
</dbReference>
<keyword evidence="20" id="KW-1185">Reference proteome</keyword>
<evidence type="ECO:0000256" key="10">
    <source>
        <dbReference type="ARBA" id="ARBA00022898"/>
    </source>
</evidence>
<evidence type="ECO:0000256" key="9">
    <source>
        <dbReference type="ARBA" id="ARBA00022679"/>
    </source>
</evidence>
<dbReference type="Proteomes" id="UP000598775">
    <property type="component" value="Unassembled WGS sequence"/>
</dbReference>
<evidence type="ECO:0000256" key="12">
    <source>
        <dbReference type="ARBA" id="ARBA00030204"/>
    </source>
</evidence>
<comment type="cofactor">
    <cofactor evidence="2">
        <name>pyridoxal 5'-phosphate</name>
        <dbReference type="ChEBI" id="CHEBI:597326"/>
    </cofactor>
</comment>
<evidence type="ECO:0000256" key="8">
    <source>
        <dbReference type="ARBA" id="ARBA00022576"/>
    </source>
</evidence>
<reference evidence="19 20" key="1">
    <citation type="journal article" date="2014" name="Int. J. Syst. Evol. Microbiol.">
        <title>Complete genome sequence of Corynebacterium casei LMG S-19264T (=DSM 44701T), isolated from a smear-ripened cheese.</title>
        <authorList>
            <consortium name="US DOE Joint Genome Institute (JGI-PGF)"/>
            <person name="Walter F."/>
            <person name="Albersmeier A."/>
            <person name="Kalinowski J."/>
            <person name="Ruckert C."/>
        </authorList>
    </citation>
    <scope>NUCLEOTIDE SEQUENCE [LARGE SCALE GENOMIC DNA]</scope>
    <source>
        <strain evidence="19 20">CGMCC 1.12976</strain>
    </source>
</reference>
<evidence type="ECO:0000256" key="6">
    <source>
        <dbReference type="ARBA" id="ARBA00012912"/>
    </source>
</evidence>
<dbReference type="Gene3D" id="3.40.640.10">
    <property type="entry name" value="Type I PLP-dependent aspartate aminotransferase-like (Major domain)"/>
    <property type="match status" value="1"/>
</dbReference>
<evidence type="ECO:0000256" key="13">
    <source>
        <dbReference type="ARBA" id="ARBA00030857"/>
    </source>
</evidence>
<dbReference type="GO" id="GO:0034386">
    <property type="term" value="F:4-aminobutyrate:2-oxoglutarate transaminase activity"/>
    <property type="evidence" value="ECO:0007669"/>
    <property type="project" value="UniProtKB-EC"/>
</dbReference>
<evidence type="ECO:0000256" key="3">
    <source>
        <dbReference type="ARBA" id="ARBA00005176"/>
    </source>
</evidence>
<sequence>MTATASPSQAPVTPAPLGGPELPQKRQLVTAIPGPRSIELHARKTAAVARGVGVTLPIYVQAAGGGVVRDIDGNTLIDLGSGIAVTGVGNSAPAVVAAVTEQVNQFTHTCFTITGYEGYVEVAELLNDLTPGNHEKRSALFNSGAEAVENAIKIARHFTGKQAIVAFDHAYHGRTNLTMALTAKSMPYKSGFGPFAPEVYRAPLSYPYRDGGLSGAEAARRAISQIEKQIGASNLAALIIEPIQGEGGFIVPAPGFLGALADWASANGVVFIADEVQTGFARTGALFASEHEGLIPDLIVTAKGIAGGLPLSAVTGRAEIMDAAHVGGLGGTYGGNPIACAAAIATIQRYQNDGLIERARQIEAVLREELTALALDDQRVGEIRGRGAMLAVELVDPATKEPDAALTSRVATGAHADGVIVLTCGTYGNVIRFLPPLTISDELLRDGIAVLRKVLASS</sequence>
<dbReference type="GO" id="GO:0047298">
    <property type="term" value="F:(S)-3-amino-2-methylpropionate transaminase activity"/>
    <property type="evidence" value="ECO:0007669"/>
    <property type="project" value="UniProtKB-EC"/>
</dbReference>
<dbReference type="CDD" id="cd00610">
    <property type="entry name" value="OAT_like"/>
    <property type="match status" value="1"/>
</dbReference>
<feature type="compositionally biased region" description="Polar residues" evidence="18">
    <location>
        <begin position="1"/>
        <end position="11"/>
    </location>
</feature>
<dbReference type="EC" id="2.6.1.22" evidence="5"/>
<name>A0A917B2K2_9MICO</name>
<dbReference type="GO" id="GO:0042802">
    <property type="term" value="F:identical protein binding"/>
    <property type="evidence" value="ECO:0007669"/>
    <property type="project" value="TreeGrafter"/>
</dbReference>
<dbReference type="EC" id="2.6.1.19" evidence="6"/>
<dbReference type="InterPro" id="IPR015421">
    <property type="entry name" value="PyrdxlP-dep_Trfase_major"/>
</dbReference>
<evidence type="ECO:0000256" key="7">
    <source>
        <dbReference type="ARBA" id="ARBA00018543"/>
    </source>
</evidence>
<dbReference type="InterPro" id="IPR004632">
    <property type="entry name" value="4NH2But_aminotransferase_bac"/>
</dbReference>
<dbReference type="PANTHER" id="PTHR11986">
    <property type="entry name" value="AMINOTRANSFERASE CLASS III"/>
    <property type="match status" value="1"/>
</dbReference>
<protein>
    <recommendedName>
        <fullName evidence="7">4-aminobutyrate aminotransferase</fullName>
        <ecNumber evidence="6">2.6.1.19</ecNumber>
        <ecNumber evidence="5">2.6.1.22</ecNumber>
    </recommendedName>
    <alternativeName>
        <fullName evidence="13">(S)-3-amino-2-methylpropionate transaminase</fullName>
    </alternativeName>
    <alternativeName>
        <fullName evidence="14">GABA aminotransferase</fullName>
    </alternativeName>
    <alternativeName>
        <fullName evidence="12">Gamma-amino-N-butyrate transaminase</fullName>
    </alternativeName>
    <alternativeName>
        <fullName evidence="16">Glutamate:succinic semialdehyde transaminase</fullName>
    </alternativeName>
    <alternativeName>
        <fullName evidence="11">L-AIBAT</fullName>
    </alternativeName>
</protein>
<evidence type="ECO:0000256" key="15">
    <source>
        <dbReference type="ARBA" id="ARBA00048021"/>
    </source>
</evidence>
<dbReference type="Pfam" id="PF00202">
    <property type="entry name" value="Aminotran_3"/>
    <property type="match status" value="1"/>
</dbReference>
<evidence type="ECO:0000256" key="11">
    <source>
        <dbReference type="ARBA" id="ARBA00029760"/>
    </source>
</evidence>
<dbReference type="FunFam" id="3.40.640.10:FF:000013">
    <property type="entry name" value="4-aminobutyrate aminotransferase"/>
    <property type="match status" value="1"/>
</dbReference>
<evidence type="ECO:0000256" key="18">
    <source>
        <dbReference type="SAM" id="MobiDB-lite"/>
    </source>
</evidence>
<evidence type="ECO:0000256" key="4">
    <source>
        <dbReference type="ARBA" id="ARBA00008954"/>
    </source>
</evidence>
<dbReference type="InterPro" id="IPR049704">
    <property type="entry name" value="Aminotrans_3_PPA_site"/>
</dbReference>
<dbReference type="FunFam" id="3.90.1150.10:FF:000022">
    <property type="entry name" value="4-aminobutyrate aminotransferase"/>
    <property type="match status" value="1"/>
</dbReference>
<proteinExistence type="inferred from homology"/>
<evidence type="ECO:0000256" key="14">
    <source>
        <dbReference type="ARBA" id="ARBA00031787"/>
    </source>
</evidence>
<evidence type="ECO:0000256" key="5">
    <source>
        <dbReference type="ARBA" id="ARBA00012876"/>
    </source>
</evidence>
<dbReference type="InterPro" id="IPR015424">
    <property type="entry name" value="PyrdxlP-dep_Trfase"/>
</dbReference>
<evidence type="ECO:0000256" key="2">
    <source>
        <dbReference type="ARBA" id="ARBA00001933"/>
    </source>
</evidence>
<dbReference type="PROSITE" id="PS00600">
    <property type="entry name" value="AA_TRANSFER_CLASS_3"/>
    <property type="match status" value="1"/>
</dbReference>
<evidence type="ECO:0000313" key="20">
    <source>
        <dbReference type="Proteomes" id="UP000598775"/>
    </source>
</evidence>
<dbReference type="GO" id="GO:0009448">
    <property type="term" value="P:gamma-aminobutyric acid metabolic process"/>
    <property type="evidence" value="ECO:0007669"/>
    <property type="project" value="InterPro"/>
</dbReference>
<comment type="similarity">
    <text evidence="4 17">Belongs to the class-III pyridoxal-phosphate-dependent aminotransferase family.</text>
</comment>
<dbReference type="InterPro" id="IPR005814">
    <property type="entry name" value="Aminotrans_3"/>
</dbReference>
<keyword evidence="9" id="KW-0808">Transferase</keyword>
<gene>
    <name evidence="19" type="primary">gabT</name>
    <name evidence="19" type="ORF">GCM10011399_11220</name>
</gene>
<evidence type="ECO:0000256" key="17">
    <source>
        <dbReference type="RuleBase" id="RU003560"/>
    </source>
</evidence>
<dbReference type="NCBIfam" id="NF004714">
    <property type="entry name" value="PRK06058.1"/>
    <property type="match status" value="1"/>
</dbReference>
<dbReference type="GO" id="GO:0030170">
    <property type="term" value="F:pyridoxal phosphate binding"/>
    <property type="evidence" value="ECO:0007669"/>
    <property type="project" value="InterPro"/>
</dbReference>
<keyword evidence="10 17" id="KW-0663">Pyridoxal phosphate</keyword>
<dbReference type="GO" id="GO:0047589">
    <property type="term" value="F:5-aminovalerate transaminase activity"/>
    <property type="evidence" value="ECO:0007669"/>
    <property type="project" value="UniProtKB-ARBA"/>
</dbReference>
<accession>A0A917B2K2</accession>
<organism evidence="19 20">
    <name type="scientific">Subtercola lobariae</name>
    <dbReference type="NCBI Taxonomy" id="1588641"/>
    <lineage>
        <taxon>Bacteria</taxon>
        <taxon>Bacillati</taxon>
        <taxon>Actinomycetota</taxon>
        <taxon>Actinomycetes</taxon>
        <taxon>Micrococcales</taxon>
        <taxon>Microbacteriaceae</taxon>
        <taxon>Subtercola</taxon>
    </lineage>
</organism>
<dbReference type="RefSeq" id="WP_372435706.1">
    <property type="nucleotide sequence ID" value="NZ_BMGP01000002.1"/>
</dbReference>
<comment type="catalytic activity">
    <reaction evidence="1">
        <text>(S)-3-amino-2-methylpropanoate + 2-oxoglutarate = 2-methyl-3-oxopropanoate + L-glutamate</text>
        <dbReference type="Rhea" id="RHEA:13993"/>
        <dbReference type="ChEBI" id="CHEBI:16810"/>
        <dbReference type="ChEBI" id="CHEBI:29985"/>
        <dbReference type="ChEBI" id="CHEBI:57700"/>
        <dbReference type="ChEBI" id="CHEBI:58655"/>
        <dbReference type="EC" id="2.6.1.22"/>
    </reaction>
</comment>
<comment type="pathway">
    <text evidence="3">Amino-acid degradation; 4-aminobutanoate degradation.</text>
</comment>
<evidence type="ECO:0000256" key="1">
    <source>
        <dbReference type="ARBA" id="ARBA00001750"/>
    </source>
</evidence>
<evidence type="ECO:0000313" key="19">
    <source>
        <dbReference type="EMBL" id="GGF19379.1"/>
    </source>
</evidence>
<dbReference type="Gene3D" id="3.90.1150.10">
    <property type="entry name" value="Aspartate Aminotransferase, domain 1"/>
    <property type="match status" value="1"/>
</dbReference>
<evidence type="ECO:0000256" key="16">
    <source>
        <dbReference type="ARBA" id="ARBA00050054"/>
    </source>
</evidence>
<dbReference type="EMBL" id="BMGP01000002">
    <property type="protein sequence ID" value="GGF19379.1"/>
    <property type="molecule type" value="Genomic_DNA"/>
</dbReference>
<keyword evidence="8 19" id="KW-0032">Aminotransferase</keyword>
<feature type="region of interest" description="Disordered" evidence="18">
    <location>
        <begin position="1"/>
        <end position="23"/>
    </location>
</feature>
<dbReference type="AlphaFoldDB" id="A0A917B2K2"/>
<dbReference type="NCBIfam" id="TIGR00700">
    <property type="entry name" value="GABAtrnsam"/>
    <property type="match status" value="1"/>
</dbReference>
<comment type="catalytic activity">
    <reaction evidence="15">
        <text>4-aminobutanoate + 2-oxoglutarate = succinate semialdehyde + L-glutamate</text>
        <dbReference type="Rhea" id="RHEA:23352"/>
        <dbReference type="ChEBI" id="CHEBI:16810"/>
        <dbReference type="ChEBI" id="CHEBI:29985"/>
        <dbReference type="ChEBI" id="CHEBI:57706"/>
        <dbReference type="ChEBI" id="CHEBI:59888"/>
        <dbReference type="EC" id="2.6.1.19"/>
    </reaction>
</comment>
<dbReference type="PIRSF" id="PIRSF000521">
    <property type="entry name" value="Transaminase_4ab_Lys_Orn"/>
    <property type="match status" value="1"/>
</dbReference>
<dbReference type="SUPFAM" id="SSF53383">
    <property type="entry name" value="PLP-dependent transferases"/>
    <property type="match status" value="1"/>
</dbReference>